<evidence type="ECO:0000259" key="2">
    <source>
        <dbReference type="Pfam" id="PF07007"/>
    </source>
</evidence>
<evidence type="ECO:0000313" key="3">
    <source>
        <dbReference type="EMBL" id="QEI08853.1"/>
    </source>
</evidence>
<protein>
    <submittedName>
        <fullName evidence="3">DUF1311 domain-containing protein</fullName>
    </submittedName>
</protein>
<dbReference type="KEGG" id="pacr:FXN63_25605"/>
<dbReference type="OrthoDB" id="7340239at2"/>
<dbReference type="EMBL" id="CP043046">
    <property type="protein sequence ID" value="QEI08853.1"/>
    <property type="molecule type" value="Genomic_DNA"/>
</dbReference>
<feature type="domain" description="Lysozyme inhibitor LprI-like N-terminal" evidence="2">
    <location>
        <begin position="27"/>
        <end position="129"/>
    </location>
</feature>
<keyword evidence="1" id="KW-0732">Signal</keyword>
<dbReference type="Gene3D" id="1.20.1270.180">
    <property type="match status" value="1"/>
</dbReference>
<gene>
    <name evidence="3" type="ORF">FXN63_25605</name>
</gene>
<reference evidence="3 4" key="1">
    <citation type="submission" date="2019-08" db="EMBL/GenBank/DDBJ databases">
        <title>Amphibian skin-associated Pigmentiphaga: genome sequence and occurrence across geography and hosts.</title>
        <authorList>
            <person name="Bletz M.C."/>
            <person name="Bunk B."/>
            <person name="Sproeer C."/>
            <person name="Biwer P."/>
            <person name="Reiter S."/>
            <person name="Rabemananjara F.C.E."/>
            <person name="Schulz S."/>
            <person name="Overmann J."/>
            <person name="Vences M."/>
        </authorList>
    </citation>
    <scope>NUCLEOTIDE SEQUENCE [LARGE SCALE GENOMIC DNA]</scope>
    <source>
        <strain evidence="3 4">Mada1488</strain>
    </source>
</reference>
<dbReference type="PROSITE" id="PS51257">
    <property type="entry name" value="PROKAR_LIPOPROTEIN"/>
    <property type="match status" value="1"/>
</dbReference>
<dbReference type="Proteomes" id="UP000325161">
    <property type="component" value="Chromosome"/>
</dbReference>
<feature type="chain" id="PRO_5022741412" evidence="1">
    <location>
        <begin position="20"/>
        <end position="134"/>
    </location>
</feature>
<dbReference type="Pfam" id="PF07007">
    <property type="entry name" value="LprI"/>
    <property type="match status" value="1"/>
</dbReference>
<dbReference type="InterPro" id="IPR009739">
    <property type="entry name" value="LprI-like_N"/>
</dbReference>
<organism evidence="3 4">
    <name type="scientific">Pigmentiphaga aceris</name>
    <dbReference type="NCBI Taxonomy" id="1940612"/>
    <lineage>
        <taxon>Bacteria</taxon>
        <taxon>Pseudomonadati</taxon>
        <taxon>Pseudomonadota</taxon>
        <taxon>Betaproteobacteria</taxon>
        <taxon>Burkholderiales</taxon>
        <taxon>Alcaligenaceae</taxon>
        <taxon>Pigmentiphaga</taxon>
    </lineage>
</organism>
<keyword evidence="4" id="KW-1185">Reference proteome</keyword>
<sequence>MFAKISLALSCFISVGCYARMPEPAMCADSDMNNQQIYECSRQKIIDADAELNRSYKMLNDSISSGYKADPKLGNELLEHVKKSQRAWITVRDENCAIESFVITPSTPAFAATRNLCLARESFARSRYLKELMF</sequence>
<accession>A0A5C0B5B0</accession>
<name>A0A5C0B5B0_9BURK</name>
<evidence type="ECO:0000256" key="1">
    <source>
        <dbReference type="SAM" id="SignalP"/>
    </source>
</evidence>
<feature type="signal peptide" evidence="1">
    <location>
        <begin position="1"/>
        <end position="19"/>
    </location>
</feature>
<dbReference type="AlphaFoldDB" id="A0A5C0B5B0"/>
<evidence type="ECO:0000313" key="4">
    <source>
        <dbReference type="Proteomes" id="UP000325161"/>
    </source>
</evidence>
<proteinExistence type="predicted"/>